<evidence type="ECO:0000313" key="2">
    <source>
        <dbReference type="Proteomes" id="UP000077266"/>
    </source>
</evidence>
<dbReference type="InParanoid" id="A0A165F7F3"/>
<dbReference type="AlphaFoldDB" id="A0A165F7F3"/>
<dbReference type="Proteomes" id="UP000077266">
    <property type="component" value="Unassembled WGS sequence"/>
</dbReference>
<sequence>MCSLHSRRCIVLFRPCCALVHSGRSRATVSSTCAPIHLVLHEHNKDLTRLYFFQCNFGNPFSSGCPATSLRVKIVDANPSHAVHDPAMLLFPMLPACWN</sequence>
<evidence type="ECO:0000313" key="1">
    <source>
        <dbReference type="EMBL" id="KZV88518.1"/>
    </source>
</evidence>
<dbReference type="EMBL" id="KV426098">
    <property type="protein sequence ID" value="KZV88518.1"/>
    <property type="molecule type" value="Genomic_DNA"/>
</dbReference>
<name>A0A165F7F3_EXIGL</name>
<protein>
    <submittedName>
        <fullName evidence="1">Uncharacterized protein</fullName>
    </submittedName>
</protein>
<accession>A0A165F7F3</accession>
<keyword evidence="2" id="KW-1185">Reference proteome</keyword>
<reference evidence="1 2" key="1">
    <citation type="journal article" date="2016" name="Mol. Biol. Evol.">
        <title>Comparative Genomics of Early-Diverging Mushroom-Forming Fungi Provides Insights into the Origins of Lignocellulose Decay Capabilities.</title>
        <authorList>
            <person name="Nagy L.G."/>
            <person name="Riley R."/>
            <person name="Tritt A."/>
            <person name="Adam C."/>
            <person name="Daum C."/>
            <person name="Floudas D."/>
            <person name="Sun H."/>
            <person name="Yadav J.S."/>
            <person name="Pangilinan J."/>
            <person name="Larsson K.H."/>
            <person name="Matsuura K."/>
            <person name="Barry K."/>
            <person name="Labutti K."/>
            <person name="Kuo R."/>
            <person name="Ohm R.A."/>
            <person name="Bhattacharya S.S."/>
            <person name="Shirouzu T."/>
            <person name="Yoshinaga Y."/>
            <person name="Martin F.M."/>
            <person name="Grigoriev I.V."/>
            <person name="Hibbett D.S."/>
        </authorList>
    </citation>
    <scope>NUCLEOTIDE SEQUENCE [LARGE SCALE GENOMIC DNA]</scope>
    <source>
        <strain evidence="1 2">HHB12029</strain>
    </source>
</reference>
<gene>
    <name evidence="1" type="ORF">EXIGLDRAFT_174614</name>
</gene>
<proteinExistence type="predicted"/>
<organism evidence="1 2">
    <name type="scientific">Exidia glandulosa HHB12029</name>
    <dbReference type="NCBI Taxonomy" id="1314781"/>
    <lineage>
        <taxon>Eukaryota</taxon>
        <taxon>Fungi</taxon>
        <taxon>Dikarya</taxon>
        <taxon>Basidiomycota</taxon>
        <taxon>Agaricomycotina</taxon>
        <taxon>Agaricomycetes</taxon>
        <taxon>Auriculariales</taxon>
        <taxon>Exidiaceae</taxon>
        <taxon>Exidia</taxon>
    </lineage>
</organism>